<dbReference type="EMBL" id="UAUU01000011">
    <property type="protein sequence ID" value="SPZ92332.1"/>
    <property type="molecule type" value="Genomic_DNA"/>
</dbReference>
<dbReference type="SUPFAM" id="SSF50475">
    <property type="entry name" value="FMN-binding split barrel"/>
    <property type="match status" value="1"/>
</dbReference>
<reference evidence="1 2" key="1">
    <citation type="submission" date="2018-06" db="EMBL/GenBank/DDBJ databases">
        <authorList>
            <consortium name="Pathogen Informatics"/>
            <person name="Doyle S."/>
        </authorList>
    </citation>
    <scope>NUCLEOTIDE SEQUENCE [LARGE SCALE GENOMIC DNA]</scope>
    <source>
        <strain evidence="1 2">NCTC11343</strain>
    </source>
</reference>
<protein>
    <submittedName>
        <fullName evidence="1">Protease synthase and sporulation protein PAI 2</fullName>
    </submittedName>
</protein>
<dbReference type="AlphaFoldDB" id="A0A2X2JDF8"/>
<gene>
    <name evidence="1" type="primary">paiB</name>
    <name evidence="1" type="ORF">NCTC11343_04384</name>
</gene>
<name>A0A2X2JDF8_SPHMU</name>
<dbReference type="InterPro" id="IPR012349">
    <property type="entry name" value="Split_barrel_FMN-bd"/>
</dbReference>
<dbReference type="InterPro" id="IPR007396">
    <property type="entry name" value="TR_PAI2-type"/>
</dbReference>
<keyword evidence="1" id="KW-0378">Hydrolase</keyword>
<accession>A0A2X2JDF8</accession>
<dbReference type="GO" id="GO:0008233">
    <property type="term" value="F:peptidase activity"/>
    <property type="evidence" value="ECO:0007669"/>
    <property type="project" value="UniProtKB-KW"/>
</dbReference>
<dbReference type="PIRSF" id="PIRSF010372">
    <property type="entry name" value="PaiB"/>
    <property type="match status" value="1"/>
</dbReference>
<dbReference type="PANTHER" id="PTHR35802:SF1">
    <property type="entry name" value="PROTEASE SYNTHASE AND SPORULATION PROTEIN PAI 2"/>
    <property type="match status" value="1"/>
</dbReference>
<sequence>MYVPKHFQFEDYAEKVEFMQQYSFATIVSVKEGIPIATQLPFHIRTDKDQLLLTSHFARANEQANYIENTPSLVIFSEPHAYISPQHYEKRESVPTWDYIAVHAYGLASILTEEKAINKALEQMILSYDEAYLTQWNNLSDRFKSGMMRGIITFELVVTDLQGQKKLSQNKSETERQRIRDFLKNSDNELERNIAAAMKNGSISNEKNEQK</sequence>
<organism evidence="1 2">
    <name type="scientific">Sphingobacterium multivorum</name>
    <dbReference type="NCBI Taxonomy" id="28454"/>
    <lineage>
        <taxon>Bacteria</taxon>
        <taxon>Pseudomonadati</taxon>
        <taxon>Bacteroidota</taxon>
        <taxon>Sphingobacteriia</taxon>
        <taxon>Sphingobacteriales</taxon>
        <taxon>Sphingobacteriaceae</taxon>
        <taxon>Sphingobacterium</taxon>
    </lineage>
</organism>
<evidence type="ECO:0000313" key="1">
    <source>
        <dbReference type="EMBL" id="SPZ92332.1"/>
    </source>
</evidence>
<dbReference type="Gene3D" id="2.30.110.10">
    <property type="entry name" value="Electron Transport, Fmn-binding Protein, Chain A"/>
    <property type="match status" value="1"/>
</dbReference>
<dbReference type="Proteomes" id="UP000251241">
    <property type="component" value="Unassembled WGS sequence"/>
</dbReference>
<dbReference type="GO" id="GO:0006508">
    <property type="term" value="P:proteolysis"/>
    <property type="evidence" value="ECO:0007669"/>
    <property type="project" value="UniProtKB-KW"/>
</dbReference>
<dbReference type="GeneID" id="97179343"/>
<keyword evidence="1" id="KW-0645">Protease</keyword>
<dbReference type="RefSeq" id="WP_112375830.1">
    <property type="nucleotide sequence ID" value="NZ_CP069793.1"/>
</dbReference>
<proteinExistence type="predicted"/>
<dbReference type="PANTHER" id="PTHR35802">
    <property type="entry name" value="PROTEASE SYNTHASE AND SPORULATION PROTEIN PAI 2"/>
    <property type="match status" value="1"/>
</dbReference>
<dbReference type="Pfam" id="PF04299">
    <property type="entry name" value="FMN_bind_2"/>
    <property type="match status" value="1"/>
</dbReference>
<evidence type="ECO:0000313" key="2">
    <source>
        <dbReference type="Proteomes" id="UP000251241"/>
    </source>
</evidence>